<comment type="caution">
    <text evidence="1">The sequence shown here is derived from an EMBL/GenBank/DDBJ whole genome shotgun (WGS) entry which is preliminary data.</text>
</comment>
<gene>
    <name evidence="1" type="ORF">CMTB2_05567</name>
</gene>
<accession>A0AAI9AG07</accession>
<sequence>METKRVCVEISKDEEKKMNIILIARDKDLNANSKKELIKEALKRFLNEEMQKLKENL</sequence>
<name>A0AAI9AG07_9BACT</name>
<protein>
    <submittedName>
        <fullName evidence="1">Uncharacterized protein</fullName>
    </submittedName>
</protein>
<organism evidence="1 2">
    <name type="scientific">Caminibacter mediatlanticus TB-2</name>
    <dbReference type="NCBI Taxonomy" id="391592"/>
    <lineage>
        <taxon>Bacteria</taxon>
        <taxon>Pseudomonadati</taxon>
        <taxon>Campylobacterota</taxon>
        <taxon>Epsilonproteobacteria</taxon>
        <taxon>Nautiliales</taxon>
        <taxon>Nautiliaceae</taxon>
        <taxon>Caminibacter</taxon>
    </lineage>
</organism>
<dbReference type="Proteomes" id="UP000003288">
    <property type="component" value="Unassembled WGS sequence"/>
</dbReference>
<dbReference type="AlphaFoldDB" id="A0AAI9AG07"/>
<evidence type="ECO:0000313" key="2">
    <source>
        <dbReference type="Proteomes" id="UP000003288"/>
    </source>
</evidence>
<dbReference type="RefSeq" id="WP_007475645.1">
    <property type="nucleotide sequence ID" value="NZ_ABCJ01000015.1"/>
</dbReference>
<reference evidence="1 2" key="1">
    <citation type="journal article" date="2011" name="Stand. Genomic Sci.">
        <title>Draft genome sequence of Caminibacter mediatlanticus strain TB-2, an epsilonproteobacterium isolated from a deep-sea hydrothermal vent.</title>
        <authorList>
            <person name="Giovannelli D."/>
            <person name="Ferriera S."/>
            <person name="Johnson J."/>
            <person name="Kravitz S."/>
            <person name="Perez-Rodriguez I."/>
            <person name="Ricci J."/>
            <person name="O'Brien C."/>
            <person name="Voordeckers J.W."/>
            <person name="Bini E."/>
            <person name="Vetriani C."/>
        </authorList>
    </citation>
    <scope>NUCLEOTIDE SEQUENCE [LARGE SCALE GENOMIC DNA]</scope>
    <source>
        <strain evidence="1 2">TB-2</strain>
    </source>
</reference>
<dbReference type="EMBL" id="ABCJ01000015">
    <property type="protein sequence ID" value="EDM22948.1"/>
    <property type="molecule type" value="Genomic_DNA"/>
</dbReference>
<proteinExistence type="predicted"/>
<evidence type="ECO:0000313" key="1">
    <source>
        <dbReference type="EMBL" id="EDM22948.1"/>
    </source>
</evidence>